<feature type="transmembrane region" description="Helical" evidence="7">
    <location>
        <begin position="370"/>
        <end position="390"/>
    </location>
</feature>
<gene>
    <name evidence="9" type="ORF">CI238_06535</name>
</gene>
<dbReference type="GO" id="GO:0016020">
    <property type="term" value="C:membrane"/>
    <property type="evidence" value="ECO:0007669"/>
    <property type="project" value="UniProtKB-SubCell"/>
</dbReference>
<keyword evidence="6 7" id="KW-0472">Membrane</keyword>
<feature type="transmembrane region" description="Helical" evidence="7">
    <location>
        <begin position="275"/>
        <end position="297"/>
    </location>
</feature>
<evidence type="ECO:0000256" key="3">
    <source>
        <dbReference type="ARBA" id="ARBA00022448"/>
    </source>
</evidence>
<dbReference type="InterPro" id="IPR005829">
    <property type="entry name" value="Sugar_transporter_CS"/>
</dbReference>
<accession>A0A167AK46</accession>
<dbReference type="Proteomes" id="UP000076584">
    <property type="component" value="Unassembled WGS sequence"/>
</dbReference>
<evidence type="ECO:0000256" key="2">
    <source>
        <dbReference type="ARBA" id="ARBA00010992"/>
    </source>
</evidence>
<proteinExistence type="inferred from homology"/>
<name>A0A167AK46_COLIC</name>
<feature type="transmembrane region" description="Helical" evidence="7">
    <location>
        <begin position="98"/>
        <end position="117"/>
    </location>
</feature>
<organism evidence="9 10">
    <name type="scientific">Colletotrichum incanum</name>
    <name type="common">Soybean anthracnose fungus</name>
    <dbReference type="NCBI Taxonomy" id="1573173"/>
    <lineage>
        <taxon>Eukaryota</taxon>
        <taxon>Fungi</taxon>
        <taxon>Dikarya</taxon>
        <taxon>Ascomycota</taxon>
        <taxon>Pezizomycotina</taxon>
        <taxon>Sordariomycetes</taxon>
        <taxon>Hypocreomycetidae</taxon>
        <taxon>Glomerellales</taxon>
        <taxon>Glomerellaceae</taxon>
        <taxon>Colletotrichum</taxon>
        <taxon>Colletotrichum spaethianum species complex</taxon>
    </lineage>
</organism>
<evidence type="ECO:0000256" key="1">
    <source>
        <dbReference type="ARBA" id="ARBA00004141"/>
    </source>
</evidence>
<feature type="transmembrane region" description="Helical" evidence="7">
    <location>
        <begin position="188"/>
        <end position="209"/>
    </location>
</feature>
<feature type="domain" description="Major facilitator superfamily (MFS) profile" evidence="8">
    <location>
        <begin position="30"/>
        <end position="444"/>
    </location>
</feature>
<evidence type="ECO:0000313" key="9">
    <source>
        <dbReference type="EMBL" id="KZL80229.1"/>
    </source>
</evidence>
<keyword evidence="10" id="KW-1185">Reference proteome</keyword>
<dbReference type="PROSITE" id="PS50850">
    <property type="entry name" value="MFS"/>
    <property type="match status" value="1"/>
</dbReference>
<evidence type="ECO:0000256" key="5">
    <source>
        <dbReference type="ARBA" id="ARBA00022989"/>
    </source>
</evidence>
<dbReference type="EMBL" id="LFIW01001965">
    <property type="protein sequence ID" value="KZL80229.1"/>
    <property type="molecule type" value="Genomic_DNA"/>
</dbReference>
<dbReference type="SUPFAM" id="SSF103473">
    <property type="entry name" value="MFS general substrate transporter"/>
    <property type="match status" value="1"/>
</dbReference>
<dbReference type="AlphaFoldDB" id="A0A167AK46"/>
<evidence type="ECO:0000256" key="6">
    <source>
        <dbReference type="ARBA" id="ARBA00023136"/>
    </source>
</evidence>
<comment type="caution">
    <text evidence="9">The sequence shown here is derived from an EMBL/GenBank/DDBJ whole genome shotgun (WGS) entry which is preliminary data.</text>
</comment>
<dbReference type="InterPro" id="IPR050360">
    <property type="entry name" value="MFS_Sugar_Transporters"/>
</dbReference>
<keyword evidence="5 7" id="KW-1133">Transmembrane helix</keyword>
<dbReference type="Gene3D" id="1.20.1250.20">
    <property type="entry name" value="MFS general substrate transporter like domains"/>
    <property type="match status" value="1"/>
</dbReference>
<comment type="subcellular location">
    <subcellularLocation>
        <location evidence="1">Membrane</location>
        <topology evidence="1">Multi-pass membrane protein</topology>
    </subcellularLocation>
</comment>
<evidence type="ECO:0000313" key="10">
    <source>
        <dbReference type="Proteomes" id="UP000076584"/>
    </source>
</evidence>
<dbReference type="PROSITE" id="PS00216">
    <property type="entry name" value="SUGAR_TRANSPORT_1"/>
    <property type="match status" value="1"/>
</dbReference>
<feature type="transmembrane region" description="Helical" evidence="7">
    <location>
        <begin position="341"/>
        <end position="364"/>
    </location>
</feature>
<feature type="transmembrane region" description="Helical" evidence="7">
    <location>
        <begin position="157"/>
        <end position="176"/>
    </location>
</feature>
<dbReference type="FunFam" id="1.20.1250.20:FF:000134">
    <property type="entry name" value="MFS sugar transporter protein"/>
    <property type="match status" value="1"/>
</dbReference>
<dbReference type="InterPro" id="IPR036259">
    <property type="entry name" value="MFS_trans_sf"/>
</dbReference>
<feature type="transmembrane region" description="Helical" evidence="7">
    <location>
        <begin position="411"/>
        <end position="434"/>
    </location>
</feature>
<keyword evidence="4 7" id="KW-0812">Transmembrane</keyword>
<dbReference type="Pfam" id="PF00083">
    <property type="entry name" value="Sugar_tr"/>
    <property type="match status" value="1"/>
</dbReference>
<evidence type="ECO:0000256" key="7">
    <source>
        <dbReference type="SAM" id="Phobius"/>
    </source>
</evidence>
<reference evidence="9 10" key="1">
    <citation type="submission" date="2015-06" db="EMBL/GenBank/DDBJ databases">
        <title>Survival trade-offs in plant roots during colonization by closely related pathogenic and mutualistic fungi.</title>
        <authorList>
            <person name="Hacquard S."/>
            <person name="Kracher B."/>
            <person name="Hiruma K."/>
            <person name="Weinman A."/>
            <person name="Muench P."/>
            <person name="Garrido Oter R."/>
            <person name="Ver Loren van Themaat E."/>
            <person name="Dallerey J.-F."/>
            <person name="Damm U."/>
            <person name="Henrissat B."/>
            <person name="Lespinet O."/>
            <person name="Thon M."/>
            <person name="Kemen E."/>
            <person name="McHardy A.C."/>
            <person name="Schulze-Lefert P."/>
            <person name="O'Connell R.J."/>
        </authorList>
    </citation>
    <scope>NUCLEOTIDE SEQUENCE [LARGE SCALE GENOMIC DNA]</scope>
    <source>
        <strain evidence="9 10">MAFF 238704</strain>
    </source>
</reference>
<comment type="similarity">
    <text evidence="2">Belongs to the major facilitator superfamily. Sugar transporter (TC 2.A.1.1) family.</text>
</comment>
<feature type="transmembrane region" description="Helical" evidence="7">
    <location>
        <begin position="29"/>
        <end position="56"/>
    </location>
</feature>
<dbReference type="InterPro" id="IPR005828">
    <property type="entry name" value="MFS_sugar_transport-like"/>
</dbReference>
<dbReference type="InterPro" id="IPR020846">
    <property type="entry name" value="MFS_dom"/>
</dbReference>
<dbReference type="GO" id="GO:0005351">
    <property type="term" value="F:carbohydrate:proton symporter activity"/>
    <property type="evidence" value="ECO:0007669"/>
    <property type="project" value="TreeGrafter"/>
</dbReference>
<evidence type="ECO:0000259" key="8">
    <source>
        <dbReference type="PROSITE" id="PS50850"/>
    </source>
</evidence>
<keyword evidence="9" id="KW-0762">Sugar transport</keyword>
<protein>
    <submittedName>
        <fullName evidence="9">Sugar transporter</fullName>
    </submittedName>
</protein>
<keyword evidence="3" id="KW-0813">Transport</keyword>
<evidence type="ECO:0000256" key="4">
    <source>
        <dbReference type="ARBA" id="ARBA00022692"/>
    </source>
</evidence>
<sequence>MEEAPENTTVFPDDSRPLWKRGYLLKLNFITLSMVLFSSANGYDGSIMGGLLALPYWNQFMHHPSGAYLGWIPAIYWIGNFIGFPIAAWVANRYGRKIGIYLGFSFLLLGVVMQTAAQNEATFTYSRLFIGFASAWLGNAAPLLINEIAHPKKRSIANARFMVGWYFGGTLCSWVVFACRDIASDWCWRIPVLIQITLPVMALPGFVMAPESPRWLISVGRVEQATEILSTQHAGGNKNDPLVHEIQAAINEKKEACTNASYADMFKTPGNRHRLFISVTLGVFSQWAGNGIVSYYLPLILNSIGITSTTYQTLISSCLNVWNLLWDIAAATSVDKLGRRFLFLTSASIMLVSFIVITGLSTTFAQTESAVFGLVVIPFLFIIFTGYDIAMTPFLTAYPCEIWSFTQRSRGLTVTWCSSVVALFLNTFANAIALEAIQWRYYFV</sequence>
<feature type="transmembrane region" description="Helical" evidence="7">
    <location>
        <begin position="123"/>
        <end position="145"/>
    </location>
</feature>
<dbReference type="PANTHER" id="PTHR48022:SF3">
    <property type="entry name" value="HEXOSE TRANSPORTER PROTEIN (AFU_ORTHOLOGUE AFUA_8G04480)-RELATED"/>
    <property type="match status" value="1"/>
</dbReference>
<feature type="transmembrane region" description="Helical" evidence="7">
    <location>
        <begin position="68"/>
        <end position="91"/>
    </location>
</feature>
<dbReference type="PANTHER" id="PTHR48022">
    <property type="entry name" value="PLASTIDIC GLUCOSE TRANSPORTER 4"/>
    <property type="match status" value="1"/>
</dbReference>